<dbReference type="AlphaFoldDB" id="A0AAF0V7U7"/>
<sequence length="22" mass="2543">MLIKTNLEEGDIRDGVELVNHF</sequence>
<accession>A0AAF0V7U7</accession>
<keyword evidence="2" id="KW-1185">Reference proteome</keyword>
<evidence type="ECO:0000313" key="2">
    <source>
        <dbReference type="Proteomes" id="UP001234989"/>
    </source>
</evidence>
<dbReference type="Proteomes" id="UP001234989">
    <property type="component" value="Chromosome 12"/>
</dbReference>
<protein>
    <submittedName>
        <fullName evidence="1">Uncharacterized protein</fullName>
    </submittedName>
</protein>
<dbReference type="EMBL" id="CP133623">
    <property type="protein sequence ID" value="WMV59580.1"/>
    <property type="molecule type" value="Genomic_DNA"/>
</dbReference>
<name>A0AAF0V7U7_SOLVR</name>
<evidence type="ECO:0000313" key="1">
    <source>
        <dbReference type="EMBL" id="WMV59580.1"/>
    </source>
</evidence>
<organism evidence="1 2">
    <name type="scientific">Solanum verrucosum</name>
    <dbReference type="NCBI Taxonomy" id="315347"/>
    <lineage>
        <taxon>Eukaryota</taxon>
        <taxon>Viridiplantae</taxon>
        <taxon>Streptophyta</taxon>
        <taxon>Embryophyta</taxon>
        <taxon>Tracheophyta</taxon>
        <taxon>Spermatophyta</taxon>
        <taxon>Magnoliopsida</taxon>
        <taxon>eudicotyledons</taxon>
        <taxon>Gunneridae</taxon>
        <taxon>Pentapetalae</taxon>
        <taxon>asterids</taxon>
        <taxon>lamiids</taxon>
        <taxon>Solanales</taxon>
        <taxon>Solanaceae</taxon>
        <taxon>Solanoideae</taxon>
        <taxon>Solaneae</taxon>
        <taxon>Solanum</taxon>
    </lineage>
</organism>
<proteinExistence type="predicted"/>
<gene>
    <name evidence="1" type="ORF">MTR67_052965</name>
</gene>
<reference evidence="1" key="1">
    <citation type="submission" date="2023-08" db="EMBL/GenBank/DDBJ databases">
        <title>A de novo genome assembly of Solanum verrucosum Schlechtendal, a Mexican diploid species geographically isolated from the other diploid A-genome species in potato relatives.</title>
        <authorList>
            <person name="Hosaka K."/>
        </authorList>
    </citation>
    <scope>NUCLEOTIDE SEQUENCE</scope>
    <source>
        <tissue evidence="1">Young leaves</tissue>
    </source>
</reference>